<dbReference type="PANTHER" id="PTHR11079:SF179">
    <property type="entry name" value="TRNA(ADENINE(34)) DEAMINASE, CHLOROPLASTIC"/>
    <property type="match status" value="1"/>
</dbReference>
<feature type="region of interest" description="Disordered" evidence="9">
    <location>
        <begin position="772"/>
        <end position="814"/>
    </location>
</feature>
<dbReference type="CDD" id="cd01285">
    <property type="entry name" value="nucleoside_deaminase"/>
    <property type="match status" value="1"/>
</dbReference>
<reference evidence="11 12" key="1">
    <citation type="submission" date="2024-01" db="EMBL/GenBank/DDBJ databases">
        <title>The complete chloroplast genome sequence of Lithospermum erythrorhizon: insights into the phylogenetic relationship among Boraginaceae species and the maternal lineages of purple gromwells.</title>
        <authorList>
            <person name="Okada T."/>
            <person name="Watanabe K."/>
        </authorList>
    </citation>
    <scope>NUCLEOTIDE SEQUENCE [LARGE SCALE GENOMIC DNA]</scope>
</reference>
<feature type="compositionally biased region" description="Polar residues" evidence="9">
    <location>
        <begin position="888"/>
        <end position="897"/>
    </location>
</feature>
<feature type="region of interest" description="Disordered" evidence="9">
    <location>
        <begin position="425"/>
        <end position="460"/>
    </location>
</feature>
<keyword evidence="5" id="KW-0479">Metal-binding</keyword>
<feature type="compositionally biased region" description="Polar residues" evidence="9">
    <location>
        <begin position="848"/>
        <end position="870"/>
    </location>
</feature>
<comment type="caution">
    <text evidence="11">The sequence shown here is derived from an EMBL/GenBank/DDBJ whole genome shotgun (WGS) entry which is preliminary data.</text>
</comment>
<dbReference type="GO" id="GO:0046872">
    <property type="term" value="F:metal ion binding"/>
    <property type="evidence" value="ECO:0007669"/>
    <property type="project" value="UniProtKB-KW"/>
</dbReference>
<name>A0AAV3PJH4_LITER</name>
<dbReference type="InterPro" id="IPR002125">
    <property type="entry name" value="CMP_dCMP_dom"/>
</dbReference>
<evidence type="ECO:0000256" key="1">
    <source>
        <dbReference type="ARBA" id="ARBA00001947"/>
    </source>
</evidence>
<evidence type="ECO:0000256" key="2">
    <source>
        <dbReference type="ARBA" id="ARBA00011738"/>
    </source>
</evidence>
<keyword evidence="4" id="KW-0819">tRNA processing</keyword>
<dbReference type="PANTHER" id="PTHR11079">
    <property type="entry name" value="CYTOSINE DEAMINASE FAMILY MEMBER"/>
    <property type="match status" value="1"/>
</dbReference>
<accession>A0AAV3PJH4</accession>
<dbReference type="FunFam" id="3.40.140.10:FF:000005">
    <property type="entry name" value="tRNA-specific adenosine deaminase"/>
    <property type="match status" value="1"/>
</dbReference>
<dbReference type="HAMAP" id="MF_00972">
    <property type="entry name" value="tRNA_aden_deaminase"/>
    <property type="match status" value="1"/>
</dbReference>
<dbReference type="Proteomes" id="UP001454036">
    <property type="component" value="Unassembled WGS sequence"/>
</dbReference>
<feature type="domain" description="CMP/dCMP-type deaminase" evidence="10">
    <location>
        <begin position="1056"/>
        <end position="1178"/>
    </location>
</feature>
<evidence type="ECO:0000256" key="3">
    <source>
        <dbReference type="ARBA" id="ARBA00012740"/>
    </source>
</evidence>
<evidence type="ECO:0000256" key="5">
    <source>
        <dbReference type="ARBA" id="ARBA00022723"/>
    </source>
</evidence>
<proteinExistence type="inferred from homology"/>
<organism evidence="11 12">
    <name type="scientific">Lithospermum erythrorhizon</name>
    <name type="common">Purple gromwell</name>
    <name type="synonym">Lithospermum officinale var. erythrorhizon</name>
    <dbReference type="NCBI Taxonomy" id="34254"/>
    <lineage>
        <taxon>Eukaryota</taxon>
        <taxon>Viridiplantae</taxon>
        <taxon>Streptophyta</taxon>
        <taxon>Embryophyta</taxon>
        <taxon>Tracheophyta</taxon>
        <taxon>Spermatophyta</taxon>
        <taxon>Magnoliopsida</taxon>
        <taxon>eudicotyledons</taxon>
        <taxon>Gunneridae</taxon>
        <taxon>Pentapetalae</taxon>
        <taxon>asterids</taxon>
        <taxon>lamiids</taxon>
        <taxon>Boraginales</taxon>
        <taxon>Boraginaceae</taxon>
        <taxon>Boraginoideae</taxon>
        <taxon>Lithospermeae</taxon>
        <taxon>Lithospermum</taxon>
    </lineage>
</organism>
<feature type="region of interest" description="Disordered" evidence="9">
    <location>
        <begin position="493"/>
        <end position="574"/>
    </location>
</feature>
<evidence type="ECO:0000256" key="9">
    <source>
        <dbReference type="SAM" id="MobiDB-lite"/>
    </source>
</evidence>
<dbReference type="EMBL" id="BAABME010001869">
    <property type="protein sequence ID" value="GAA0151879.1"/>
    <property type="molecule type" value="Genomic_DNA"/>
</dbReference>
<evidence type="ECO:0000256" key="4">
    <source>
        <dbReference type="ARBA" id="ARBA00022694"/>
    </source>
</evidence>
<dbReference type="GO" id="GO:0052717">
    <property type="term" value="F:tRNA-specific adenosine-34 deaminase activity"/>
    <property type="evidence" value="ECO:0007669"/>
    <property type="project" value="UniProtKB-EC"/>
</dbReference>
<dbReference type="SUPFAM" id="SSF53927">
    <property type="entry name" value="Cytidine deaminase-like"/>
    <property type="match status" value="1"/>
</dbReference>
<evidence type="ECO:0000313" key="11">
    <source>
        <dbReference type="EMBL" id="GAA0151879.1"/>
    </source>
</evidence>
<evidence type="ECO:0000256" key="6">
    <source>
        <dbReference type="ARBA" id="ARBA00022801"/>
    </source>
</evidence>
<protein>
    <recommendedName>
        <fullName evidence="3">tRNA(adenine(34)) deaminase</fullName>
        <ecNumber evidence="3">3.5.4.33</ecNumber>
    </recommendedName>
</protein>
<evidence type="ECO:0000256" key="8">
    <source>
        <dbReference type="ARBA" id="ARBA00048045"/>
    </source>
</evidence>
<dbReference type="AlphaFoldDB" id="A0AAV3PJH4"/>
<comment type="cofactor">
    <cofactor evidence="1">
        <name>Zn(2+)</name>
        <dbReference type="ChEBI" id="CHEBI:29105"/>
    </cofactor>
</comment>
<sequence length="1258" mass="142369">MQNMFLSSNFSRKCDGQLSFWLNDYTCCLNDRFCRYPFEHTSSSLVSCCVNANLCVCKVPITPVYLCGLRQCSLIQYRPCKRVIFSRLSGSNVNKGSNFEKCRSRKGRMVSLLPGWNVDMRFNFEEDFDFREKSVCRCMVYEESGEEYGLEDSIDDEAEVMLSLLTEEVSEECLDVRRRDGRRHKKIVMEERENVVDQCEACGSKKKVNSGVLRNRSKFEYEPVVNKPRDGVDRTEEETELSLPRGHRRNSVRREDKDELLRGRLRKHERDELLRASRMKEREDTLIENHTASARKEHKENLSRIEEHKQRLRKDGSSCTSYYSLSSMGEFGSDGEIQERQDEFGEELSSEYERDSGRLEEVKLEGKTGRHDGYQEDERHVLKKGKTIEGEELMWHKESEKELTDMSIEELRFRKGLVVHDDVSRKASYKKYEGQEEKATSMVKSNDERRERRLTIEEVEPKTETIKNYKQFKEHSEGYGANLASSSNSWTLLSQREDNSATESSSLKEKRKEHEKKAGLIIREDAYEKSGTHAQSSKHQKLDIRKTTSSEIISENAPKDQKKDSSTVVSSVHDAKEKHYHRGLFSAQIDSRKASQQLTEEVDIQTATVFQRQSELDIQKQEERSSLVYGSYHEPTKSTRANVGVGKSDSKTTQRTITSLGNNRDSGRNDADQRIRIKYDTVVTPPSSQPMARGSLHAGSASGLANEEVGHYSSHEDPDALSSADLLQKSSSYHVGEFMEKVRHDMSSSEIQNEKMTHETKMEHDFKKNEQQAVTEVGSGGSQLKEQSGGPSVEMWDVDEPSNQEHPGAAVLDRNSAGSVITKRAGRSLWNVISDIVRFPWALRSTNQSQMSKSGEKSSPNQSTSSTAWFSGNEPDENIQECDINRKGSASQESISGQIPKEQKVRLQSQGGSSSSKDQIRPFEEKSLSYAEVSARDTSSGSDFPTLGEGTSLQQAEFIVSGASMAAGSSQLPAIRLRRSAYIVGESSASKKVDVSGGGEIVQTKLPVSTDASEISQPEGKYGEQKSRKLLRTIQVERERFEKWEEAYRIEAEKRKMDEMFMREALLEARKAADSWEVPVGAVLVHDGNIIARGHNLVEELRDSTAHAEMICIREASNILRTWRLSDTTLYVTLEPCAMCAGAILQARIDVIVWGAPNKLLGADGSWISLFPNGEGDNNMNPSDKPAAPVHPFHPNIQIRRNVLASECADSMQQFFQLRRKKQKKQEPPSPPSCLPIVNHPSKFLTKMHDAFHMMFCL</sequence>
<feature type="compositionally biased region" description="Polar residues" evidence="9">
    <location>
        <begin position="651"/>
        <end position="664"/>
    </location>
</feature>
<dbReference type="InterPro" id="IPR028883">
    <property type="entry name" value="tRNA_aden_deaminase"/>
</dbReference>
<dbReference type="EC" id="3.5.4.33" evidence="3"/>
<feature type="compositionally biased region" description="Basic and acidic residues" evidence="9">
    <location>
        <begin position="351"/>
        <end position="378"/>
    </location>
</feature>
<keyword evidence="7" id="KW-0862">Zinc</keyword>
<feature type="compositionally biased region" description="Basic and acidic residues" evidence="9">
    <location>
        <begin position="506"/>
        <end position="531"/>
    </location>
</feature>
<keyword evidence="6" id="KW-0378">Hydrolase</keyword>
<comment type="catalytic activity">
    <reaction evidence="8">
        <text>adenosine(34) in tRNA + H2O + H(+) = inosine(34) in tRNA + NH4(+)</text>
        <dbReference type="Rhea" id="RHEA:43168"/>
        <dbReference type="Rhea" id="RHEA-COMP:10373"/>
        <dbReference type="Rhea" id="RHEA-COMP:10374"/>
        <dbReference type="ChEBI" id="CHEBI:15377"/>
        <dbReference type="ChEBI" id="CHEBI:15378"/>
        <dbReference type="ChEBI" id="CHEBI:28938"/>
        <dbReference type="ChEBI" id="CHEBI:74411"/>
        <dbReference type="ChEBI" id="CHEBI:82852"/>
        <dbReference type="EC" id="3.5.4.33"/>
    </reaction>
</comment>
<dbReference type="Pfam" id="PF00383">
    <property type="entry name" value="dCMP_cyt_deam_1"/>
    <property type="match status" value="1"/>
</dbReference>
<evidence type="ECO:0000256" key="7">
    <source>
        <dbReference type="ARBA" id="ARBA00022833"/>
    </source>
</evidence>
<evidence type="ECO:0000259" key="10">
    <source>
        <dbReference type="PROSITE" id="PS51747"/>
    </source>
</evidence>
<feature type="region of interest" description="Disordered" evidence="9">
    <location>
        <begin position="637"/>
        <end position="672"/>
    </location>
</feature>
<feature type="region of interest" description="Disordered" evidence="9">
    <location>
        <begin position="848"/>
        <end position="923"/>
    </location>
</feature>
<dbReference type="Gene3D" id="3.40.140.10">
    <property type="entry name" value="Cytidine Deaminase, domain 2"/>
    <property type="match status" value="1"/>
</dbReference>
<comment type="subunit">
    <text evidence="2">Homodimer.</text>
</comment>
<feature type="region of interest" description="Disordered" evidence="9">
    <location>
        <begin position="341"/>
        <end position="378"/>
    </location>
</feature>
<evidence type="ECO:0000313" key="12">
    <source>
        <dbReference type="Proteomes" id="UP001454036"/>
    </source>
</evidence>
<dbReference type="GO" id="GO:0002100">
    <property type="term" value="P:tRNA wobble adenosine to inosine editing"/>
    <property type="evidence" value="ECO:0007669"/>
    <property type="project" value="InterPro"/>
</dbReference>
<gene>
    <name evidence="11" type="ORF">LIER_10501</name>
</gene>
<dbReference type="InterPro" id="IPR016193">
    <property type="entry name" value="Cytidine_deaminase-like"/>
</dbReference>
<dbReference type="GO" id="GO:0009507">
    <property type="term" value="C:chloroplast"/>
    <property type="evidence" value="ECO:0007669"/>
    <property type="project" value="TreeGrafter"/>
</dbReference>
<feature type="region of interest" description="Disordered" evidence="9">
    <location>
        <begin position="227"/>
        <end position="255"/>
    </location>
</feature>
<keyword evidence="12" id="KW-1185">Reference proteome</keyword>
<feature type="region of interest" description="Disordered" evidence="9">
    <location>
        <begin position="684"/>
        <end position="703"/>
    </location>
</feature>
<dbReference type="PROSITE" id="PS51747">
    <property type="entry name" value="CYT_DCMP_DEAMINASES_2"/>
    <property type="match status" value="1"/>
</dbReference>